<keyword evidence="3" id="KW-1185">Reference proteome</keyword>
<evidence type="ECO:0000313" key="3">
    <source>
        <dbReference type="Proteomes" id="UP000887458"/>
    </source>
</evidence>
<feature type="transmembrane region" description="Helical" evidence="1">
    <location>
        <begin position="15"/>
        <end position="34"/>
    </location>
</feature>
<keyword evidence="1" id="KW-0472">Membrane</keyword>
<proteinExistence type="predicted"/>
<dbReference type="Proteomes" id="UP000887458">
    <property type="component" value="Unassembled WGS sequence"/>
</dbReference>
<name>A0ABQ8IWG8_DERPT</name>
<comment type="caution">
    <text evidence="2">The sequence shown here is derived from an EMBL/GenBank/DDBJ whole genome shotgun (WGS) entry which is preliminary data.</text>
</comment>
<reference evidence="2 3" key="1">
    <citation type="journal article" date="2018" name="J. Allergy Clin. Immunol.">
        <title>High-quality assembly of Dermatophagoides pteronyssinus genome and transcriptome reveals a wide range of novel allergens.</title>
        <authorList>
            <person name="Liu X.Y."/>
            <person name="Yang K.Y."/>
            <person name="Wang M.Q."/>
            <person name="Kwok J.S."/>
            <person name="Zeng X."/>
            <person name="Yang Z."/>
            <person name="Xiao X.J."/>
            <person name="Lau C.P."/>
            <person name="Li Y."/>
            <person name="Huang Z.M."/>
            <person name="Ba J.G."/>
            <person name="Yim A.K."/>
            <person name="Ouyang C.Y."/>
            <person name="Ngai S.M."/>
            <person name="Chan T.F."/>
            <person name="Leung E.L."/>
            <person name="Liu L."/>
            <person name="Liu Z.G."/>
            <person name="Tsui S.K."/>
        </authorList>
    </citation>
    <scope>NUCLEOTIDE SEQUENCE [LARGE SCALE GENOMIC DNA]</scope>
    <source>
        <strain evidence="2">Derp</strain>
    </source>
</reference>
<protein>
    <submittedName>
        <fullName evidence="2">Uncharacterized protein</fullName>
    </submittedName>
</protein>
<organism evidence="2 3">
    <name type="scientific">Dermatophagoides pteronyssinus</name>
    <name type="common">European house dust mite</name>
    <dbReference type="NCBI Taxonomy" id="6956"/>
    <lineage>
        <taxon>Eukaryota</taxon>
        <taxon>Metazoa</taxon>
        <taxon>Ecdysozoa</taxon>
        <taxon>Arthropoda</taxon>
        <taxon>Chelicerata</taxon>
        <taxon>Arachnida</taxon>
        <taxon>Acari</taxon>
        <taxon>Acariformes</taxon>
        <taxon>Sarcoptiformes</taxon>
        <taxon>Astigmata</taxon>
        <taxon>Psoroptidia</taxon>
        <taxon>Analgoidea</taxon>
        <taxon>Pyroglyphidae</taxon>
        <taxon>Dermatophagoidinae</taxon>
        <taxon>Dermatophagoides</taxon>
    </lineage>
</organism>
<dbReference type="EMBL" id="NJHN03000107">
    <property type="protein sequence ID" value="KAH9414639.1"/>
    <property type="molecule type" value="Genomic_DNA"/>
</dbReference>
<keyword evidence="1" id="KW-0812">Transmembrane</keyword>
<gene>
    <name evidence="2" type="ORF">DERP_008836</name>
</gene>
<accession>A0ABQ8IWG8</accession>
<reference evidence="2 3" key="2">
    <citation type="journal article" date="2022" name="Mol. Biol. Evol.">
        <title>Comparative Genomics Reveals Insights into the Divergent Evolution of Astigmatic Mites and Household Pest Adaptations.</title>
        <authorList>
            <person name="Xiong Q."/>
            <person name="Wan A.T."/>
            <person name="Liu X."/>
            <person name="Fung C.S."/>
            <person name="Xiao X."/>
            <person name="Malainual N."/>
            <person name="Hou J."/>
            <person name="Wang L."/>
            <person name="Wang M."/>
            <person name="Yang K.Y."/>
            <person name="Cui Y."/>
            <person name="Leung E.L."/>
            <person name="Nong W."/>
            <person name="Shin S.K."/>
            <person name="Au S.W."/>
            <person name="Jeong K.Y."/>
            <person name="Chew F.T."/>
            <person name="Hui J.H."/>
            <person name="Leung T.F."/>
            <person name="Tungtrongchitr A."/>
            <person name="Zhong N."/>
            <person name="Liu Z."/>
            <person name="Tsui S.K."/>
        </authorList>
    </citation>
    <scope>NUCLEOTIDE SEQUENCE [LARGE SCALE GENOMIC DNA]</scope>
    <source>
        <strain evidence="2">Derp</strain>
    </source>
</reference>
<evidence type="ECO:0000313" key="2">
    <source>
        <dbReference type="EMBL" id="KAH9414639.1"/>
    </source>
</evidence>
<evidence type="ECO:0000256" key="1">
    <source>
        <dbReference type="SAM" id="Phobius"/>
    </source>
</evidence>
<keyword evidence="1" id="KW-1133">Transmembrane helix</keyword>
<sequence length="60" mass="7221">MHSHFGSYIKFNGKYILSTFFYSIVMMIQAKNIIPSSFEMKIFNNTLFLQWKKKMLLLLH</sequence>